<dbReference type="SUPFAM" id="SSF49785">
    <property type="entry name" value="Galactose-binding domain-like"/>
    <property type="match status" value="1"/>
</dbReference>
<reference evidence="3 4" key="1">
    <citation type="journal article" date="2003" name="Nature">
        <title>The genome of a motile marine Synechococcus.</title>
        <authorList>
            <person name="Palenik B."/>
            <person name="Brahamsha B."/>
            <person name="Larimer F."/>
            <person name="Land M."/>
            <person name="Hauser L."/>
            <person name="Chain P."/>
            <person name="Lamerdin J."/>
            <person name="Regala W."/>
            <person name="Allen E.A."/>
            <person name="McCarren J."/>
            <person name="Paulsen I."/>
            <person name="Dufresne A."/>
            <person name="Partensky F."/>
            <person name="Webb E."/>
            <person name="Waterbury J."/>
        </authorList>
    </citation>
    <scope>NUCLEOTIDE SEQUENCE [LARGE SCALE GENOMIC DNA]</scope>
    <source>
        <strain evidence="3 4">WH8102</strain>
    </source>
</reference>
<keyword evidence="4" id="KW-1185">Reference proteome</keyword>
<dbReference type="Proteomes" id="UP000001422">
    <property type="component" value="Chromosome"/>
</dbReference>
<dbReference type="RefSeq" id="WP_011127986.1">
    <property type="nucleotide sequence ID" value="NC_005070.1"/>
</dbReference>
<dbReference type="InterPro" id="IPR013857">
    <property type="entry name" value="NADH-UbQ_OxRdtase-assoc_prot30"/>
</dbReference>
<comment type="similarity">
    <text evidence="1">Belongs to the CIA30 family.</text>
</comment>
<dbReference type="PANTHER" id="PTHR13194:SF19">
    <property type="entry name" value="NAD(P)-BINDING ROSSMANN-FOLD SUPERFAMILY PROTEIN"/>
    <property type="match status" value="1"/>
</dbReference>
<dbReference type="InterPro" id="IPR008979">
    <property type="entry name" value="Galactose-bd-like_sf"/>
</dbReference>
<protein>
    <recommendedName>
        <fullName evidence="2">NADH:ubiquinone oxidoreductase intermediate-associated protein 30 domain-containing protein</fullName>
    </recommendedName>
</protein>
<dbReference type="KEGG" id="syw:SYNW1121"/>
<name>Q7U765_PARMW</name>
<sequence>MQPPASEQIIVQGSGFADWTSLNDTIMGGSSRAGCRVTPEGLLLEGELIEAGGGFVSCRSPRLQPPLDLSPFSALQLEVEGEGRTLKIALGCRDGALGLTELIPGGLRWVIDVPTQAEGVTRVRIPFADLRPTVRAKPVGLPLRFDSVGVTRIQVLHSKFGDAGELNPGFRAGMIRLLIRSIRALP</sequence>
<dbReference type="Pfam" id="PF08547">
    <property type="entry name" value="CIA30"/>
    <property type="match status" value="1"/>
</dbReference>
<evidence type="ECO:0000313" key="4">
    <source>
        <dbReference type="Proteomes" id="UP000001422"/>
    </source>
</evidence>
<dbReference type="GO" id="GO:0010257">
    <property type="term" value="P:NADH dehydrogenase complex assembly"/>
    <property type="evidence" value="ECO:0007669"/>
    <property type="project" value="TreeGrafter"/>
</dbReference>
<gene>
    <name evidence="3" type="ordered locus">SYNW1121</name>
</gene>
<dbReference type="STRING" id="84588.SYNW1121"/>
<dbReference type="AlphaFoldDB" id="Q7U765"/>
<organism evidence="3 4">
    <name type="scientific">Parasynechococcus marenigrum (strain WH8102)</name>
    <dbReference type="NCBI Taxonomy" id="84588"/>
    <lineage>
        <taxon>Bacteria</taxon>
        <taxon>Bacillati</taxon>
        <taxon>Cyanobacteriota</taxon>
        <taxon>Cyanophyceae</taxon>
        <taxon>Synechococcales</taxon>
        <taxon>Prochlorococcaceae</taxon>
        <taxon>Parasynechococcus</taxon>
        <taxon>Parasynechococcus marenigrum</taxon>
    </lineage>
</organism>
<evidence type="ECO:0000313" key="3">
    <source>
        <dbReference type="EMBL" id="CAE07636.1"/>
    </source>
</evidence>
<dbReference type="EMBL" id="BX569692">
    <property type="protein sequence ID" value="CAE07636.1"/>
    <property type="molecule type" value="Genomic_DNA"/>
</dbReference>
<dbReference type="GO" id="GO:0051082">
    <property type="term" value="F:unfolded protein binding"/>
    <property type="evidence" value="ECO:0007669"/>
    <property type="project" value="TreeGrafter"/>
</dbReference>
<accession>Q7U765</accession>
<evidence type="ECO:0000259" key="2">
    <source>
        <dbReference type="Pfam" id="PF08547"/>
    </source>
</evidence>
<dbReference type="eggNOG" id="COG0702">
    <property type="taxonomic scope" value="Bacteria"/>
</dbReference>
<dbReference type="PANTHER" id="PTHR13194">
    <property type="entry name" value="COMPLEX I INTERMEDIATE-ASSOCIATED PROTEIN 30"/>
    <property type="match status" value="1"/>
</dbReference>
<dbReference type="InterPro" id="IPR039131">
    <property type="entry name" value="NDUFAF1"/>
</dbReference>
<dbReference type="HOGENOM" id="CLU_059028_5_1_3"/>
<evidence type="ECO:0000256" key="1">
    <source>
        <dbReference type="ARBA" id="ARBA00007884"/>
    </source>
</evidence>
<feature type="domain" description="NADH:ubiquinone oxidoreductase intermediate-associated protein 30" evidence="2">
    <location>
        <begin position="14"/>
        <end position="175"/>
    </location>
</feature>
<proteinExistence type="inferred from homology"/>